<evidence type="ECO:0000256" key="3">
    <source>
        <dbReference type="PROSITE-ProRule" id="PRU00552"/>
    </source>
</evidence>
<dbReference type="Gene3D" id="4.10.60.10">
    <property type="entry name" value="Zinc finger, CCHC-type"/>
    <property type="match status" value="1"/>
</dbReference>
<sequence>MSRECPNSQQEWRSKGCFWSGENGHTRRDCPNLDACGGRGADFSGDGGGRPAPWLLHGPAGGPHRKDLSNKALPCMGPGGKPMEAPCVPPSLPVHEDVLFLTNFTGIHFHKHNVIPVEVGDQQFRIPFTGFEEMGLWNKLLQTLRWAKNVKPTPVQKYTPSRLIWPAGT</sequence>
<reference evidence="5" key="2">
    <citation type="submission" date="2021-09" db="EMBL/GenBank/DDBJ databases">
        <authorList>
            <person name="Jia N."/>
            <person name="Wang J."/>
            <person name="Shi W."/>
            <person name="Du L."/>
            <person name="Sun Y."/>
            <person name="Zhan W."/>
            <person name="Jiang J."/>
            <person name="Wang Q."/>
            <person name="Zhang B."/>
            <person name="Ji P."/>
            <person name="Sakyi L.B."/>
            <person name="Cui X."/>
            <person name="Yuan T."/>
            <person name="Jiang B."/>
            <person name="Yang W."/>
            <person name="Lam T.T.-Y."/>
            <person name="Chang Q."/>
            <person name="Ding S."/>
            <person name="Wang X."/>
            <person name="Zhu J."/>
            <person name="Ruan X."/>
            <person name="Zhao L."/>
            <person name="Wei J."/>
            <person name="Que T."/>
            <person name="Du C."/>
            <person name="Cheng J."/>
            <person name="Dai P."/>
            <person name="Han X."/>
            <person name="Huang E."/>
            <person name="Gao Y."/>
            <person name="Liu J."/>
            <person name="Shao H."/>
            <person name="Ye R."/>
            <person name="Li L."/>
            <person name="Wei W."/>
            <person name="Wang X."/>
            <person name="Wang C."/>
            <person name="Huo Q."/>
            <person name="Li W."/>
            <person name="Guo W."/>
            <person name="Chen H."/>
            <person name="Chen S."/>
            <person name="Zhou L."/>
            <person name="Zhou L."/>
            <person name="Ni X."/>
            <person name="Tian J."/>
            <person name="Zhou Y."/>
            <person name="Sheng Y."/>
            <person name="Liu T."/>
            <person name="Pan Y."/>
            <person name="Xia L."/>
            <person name="Li J."/>
            <person name="Zhao F."/>
            <person name="Cao W."/>
        </authorList>
    </citation>
    <scope>NUCLEOTIDE SEQUENCE</scope>
    <source>
        <strain evidence="5">Rmic-2018</strain>
        <tissue evidence="5">Larvae</tissue>
    </source>
</reference>
<dbReference type="EMBL" id="JABSTU010000010">
    <property type="protein sequence ID" value="KAH8018940.1"/>
    <property type="molecule type" value="Genomic_DNA"/>
</dbReference>
<comment type="caution">
    <text evidence="5">The sequence shown here is derived from an EMBL/GenBank/DDBJ whole genome shotgun (WGS) entry which is preliminary data.</text>
</comment>
<reference evidence="5" key="1">
    <citation type="journal article" date="2020" name="Cell">
        <title>Large-Scale Comparative Analyses of Tick Genomes Elucidate Their Genetic Diversity and Vector Capacities.</title>
        <authorList>
            <consortium name="Tick Genome and Microbiome Consortium (TIGMIC)"/>
            <person name="Jia N."/>
            <person name="Wang J."/>
            <person name="Shi W."/>
            <person name="Du L."/>
            <person name="Sun Y."/>
            <person name="Zhan W."/>
            <person name="Jiang J.F."/>
            <person name="Wang Q."/>
            <person name="Zhang B."/>
            <person name="Ji P."/>
            <person name="Bell-Sakyi L."/>
            <person name="Cui X.M."/>
            <person name="Yuan T.T."/>
            <person name="Jiang B.G."/>
            <person name="Yang W.F."/>
            <person name="Lam T.T."/>
            <person name="Chang Q.C."/>
            <person name="Ding S.J."/>
            <person name="Wang X.J."/>
            <person name="Zhu J.G."/>
            <person name="Ruan X.D."/>
            <person name="Zhao L."/>
            <person name="Wei J.T."/>
            <person name="Ye R.Z."/>
            <person name="Que T.C."/>
            <person name="Du C.H."/>
            <person name="Zhou Y.H."/>
            <person name="Cheng J.X."/>
            <person name="Dai P.F."/>
            <person name="Guo W.B."/>
            <person name="Han X.H."/>
            <person name="Huang E.J."/>
            <person name="Li L.F."/>
            <person name="Wei W."/>
            <person name="Gao Y.C."/>
            <person name="Liu J.Z."/>
            <person name="Shao H.Z."/>
            <person name="Wang X."/>
            <person name="Wang C.C."/>
            <person name="Yang T.C."/>
            <person name="Huo Q.B."/>
            <person name="Li W."/>
            <person name="Chen H.Y."/>
            <person name="Chen S.E."/>
            <person name="Zhou L.G."/>
            <person name="Ni X.B."/>
            <person name="Tian J.H."/>
            <person name="Sheng Y."/>
            <person name="Liu T."/>
            <person name="Pan Y.S."/>
            <person name="Xia L.Y."/>
            <person name="Li J."/>
            <person name="Zhao F."/>
            <person name="Cao W.C."/>
        </authorList>
    </citation>
    <scope>NUCLEOTIDE SEQUENCE</scope>
    <source>
        <strain evidence="5">Rmic-2018</strain>
    </source>
</reference>
<name>A0A9J6D9Y4_RHIMP</name>
<keyword evidence="6" id="KW-1185">Reference proteome</keyword>
<dbReference type="GO" id="GO:0003724">
    <property type="term" value="F:RNA helicase activity"/>
    <property type="evidence" value="ECO:0007669"/>
    <property type="project" value="InterPro"/>
</dbReference>
<gene>
    <name evidence="5" type="ORF">HPB51_014006</name>
</gene>
<dbReference type="AlphaFoldDB" id="A0A9J6D9Y4"/>
<proteinExistence type="predicted"/>
<organism evidence="5 6">
    <name type="scientific">Rhipicephalus microplus</name>
    <name type="common">Cattle tick</name>
    <name type="synonym">Boophilus microplus</name>
    <dbReference type="NCBI Taxonomy" id="6941"/>
    <lineage>
        <taxon>Eukaryota</taxon>
        <taxon>Metazoa</taxon>
        <taxon>Ecdysozoa</taxon>
        <taxon>Arthropoda</taxon>
        <taxon>Chelicerata</taxon>
        <taxon>Arachnida</taxon>
        <taxon>Acari</taxon>
        <taxon>Parasitiformes</taxon>
        <taxon>Ixodida</taxon>
        <taxon>Ixodoidea</taxon>
        <taxon>Ixodidae</taxon>
        <taxon>Rhipicephalinae</taxon>
        <taxon>Rhipicephalus</taxon>
        <taxon>Boophilus</taxon>
    </lineage>
</organism>
<evidence type="ECO:0000256" key="1">
    <source>
        <dbReference type="ARBA" id="ARBA00022741"/>
    </source>
</evidence>
<evidence type="ECO:0000259" key="4">
    <source>
        <dbReference type="PROSITE" id="PS51195"/>
    </source>
</evidence>
<evidence type="ECO:0000256" key="2">
    <source>
        <dbReference type="ARBA" id="ARBA00022840"/>
    </source>
</evidence>
<protein>
    <recommendedName>
        <fullName evidence="4">DEAD-box RNA helicase Q domain-containing protein</fullName>
    </recommendedName>
</protein>
<evidence type="ECO:0000313" key="5">
    <source>
        <dbReference type="EMBL" id="KAH8018940.1"/>
    </source>
</evidence>
<feature type="short sequence motif" description="Q motif" evidence="3">
    <location>
        <begin position="129"/>
        <end position="157"/>
    </location>
</feature>
<dbReference type="GO" id="GO:0005524">
    <property type="term" value="F:ATP binding"/>
    <property type="evidence" value="ECO:0007669"/>
    <property type="project" value="UniProtKB-KW"/>
</dbReference>
<accession>A0A9J6D9Y4</accession>
<keyword evidence="1" id="KW-0547">Nucleotide-binding</keyword>
<evidence type="ECO:0000313" key="6">
    <source>
        <dbReference type="Proteomes" id="UP000821866"/>
    </source>
</evidence>
<dbReference type="PROSITE" id="PS51195">
    <property type="entry name" value="Q_MOTIF"/>
    <property type="match status" value="1"/>
</dbReference>
<keyword evidence="2" id="KW-0067">ATP-binding</keyword>
<dbReference type="VEuPathDB" id="VectorBase:LOC119176674"/>
<dbReference type="InterPro" id="IPR014014">
    <property type="entry name" value="RNA_helicase_DEAD_Q_motif"/>
</dbReference>
<feature type="domain" description="DEAD-box RNA helicase Q" evidence="4">
    <location>
        <begin position="129"/>
        <end position="157"/>
    </location>
</feature>
<dbReference type="Proteomes" id="UP000821866">
    <property type="component" value="Chromosome 8"/>
</dbReference>